<dbReference type="GeneID" id="5845631"/>
<dbReference type="EMBL" id="EU304328">
    <property type="protein sequence ID" value="ABY28045.1"/>
    <property type="molecule type" value="Genomic_DNA"/>
</dbReference>
<dbReference type="KEGG" id="vg:5845631"/>
<organism evidence="2 4">
    <name type="scientific">Ostreococcus tauri virus OtV5</name>
    <dbReference type="NCBI Taxonomy" id="1785753"/>
    <lineage>
        <taxon>Viruses</taxon>
        <taxon>Varidnaviria</taxon>
        <taxon>Bamfordvirae</taxon>
        <taxon>Nucleocytoviricota</taxon>
        <taxon>Megaviricetes</taxon>
        <taxon>Algavirales</taxon>
        <taxon>Phycodnaviridae</taxon>
        <taxon>Prasinovirus</taxon>
        <taxon>Prasinovirus ostreotauri</taxon>
    </lineage>
</organism>
<keyword evidence="1" id="KW-1133">Transmembrane helix</keyword>
<feature type="transmembrane region" description="Helical" evidence="1">
    <location>
        <begin position="7"/>
        <end position="25"/>
    </location>
</feature>
<keyword evidence="1" id="KW-0812">Transmembrane</keyword>
<gene>
    <name evidence="3" type="ORF">OtV5_003c</name>
    <name evidence="2" type="ORF">OtV5_245</name>
</gene>
<dbReference type="Proteomes" id="UP000203890">
    <property type="component" value="Segment"/>
</dbReference>
<evidence type="ECO:0000313" key="2">
    <source>
        <dbReference type="EMBL" id="ABY28045.1"/>
    </source>
</evidence>
<evidence type="ECO:0000313" key="4">
    <source>
        <dbReference type="Proteomes" id="UP000203890"/>
    </source>
</evidence>
<dbReference type="RefSeq" id="YP_001648341.1">
    <property type="nucleotide sequence ID" value="NC_010191.2"/>
</dbReference>
<accession>A9YWG2</accession>
<dbReference type="GeneID" id="26799364"/>
<dbReference type="KEGG" id="vg:26799364"/>
<reference evidence="2 4" key="1">
    <citation type="journal article" date="2008" name="PLoS ONE">
        <title>Life-cycle and genome of OtV5, a large DNA virus of the pelagic marine unicellular green alga Ostreococcus tauri.</title>
        <authorList>
            <person name="Derelle E."/>
            <person name="Ferraz C."/>
            <person name="Escande M.L."/>
            <person name="Eychenie S."/>
            <person name="Cooke R."/>
            <person name="Piganeau G."/>
            <person name="Desdevises Y."/>
            <person name="Bellec L."/>
            <person name="Moreau H."/>
            <person name="Grimsley N."/>
        </authorList>
    </citation>
    <scope>NUCLEOTIDE SEQUENCE [LARGE SCALE GENOMIC DNA]</scope>
    <source>
        <strain evidence="2 4">OtV5</strain>
    </source>
</reference>
<reference evidence="2" key="2">
    <citation type="submission" date="2016-01" db="EMBL/GenBank/DDBJ databases">
        <authorList>
            <person name="McClelland M."/>
            <person name="Jain A."/>
            <person name="Saraogi P."/>
            <person name="Mendelson R."/>
            <person name="Westerman R."/>
            <person name="SanMiguel P."/>
            <person name="Csonka L."/>
        </authorList>
    </citation>
    <scope>NUCLEOTIDE SEQUENCE</scope>
    <source>
        <strain evidence="2">OtV5</strain>
    </source>
</reference>
<dbReference type="RefSeq" id="YP_009227163.1">
    <property type="nucleotide sequence ID" value="NC_010191.2"/>
</dbReference>
<proteinExistence type="predicted"/>
<dbReference type="EMBL" id="EU304328">
    <property type="protein sequence ID" value="AMA76490.1"/>
    <property type="molecule type" value="Genomic_DNA"/>
</dbReference>
<protein>
    <submittedName>
        <fullName evidence="2">Uncharacterized protein</fullName>
    </submittedName>
</protein>
<dbReference type="OrthoDB" id="27654at10239"/>
<sequence>MNIYLEALLRTLGVFLGVFFTVGWGRKSKPAFDVFLIIFAVVLAVALAFMQPGAATAVATPILPK</sequence>
<dbReference type="Pfam" id="PF19144">
    <property type="entry name" value="DUF5826"/>
    <property type="match status" value="1"/>
</dbReference>
<keyword evidence="1" id="KW-0472">Membrane</keyword>
<dbReference type="InterPro" id="IPR043865">
    <property type="entry name" value="DUF5826"/>
</dbReference>
<evidence type="ECO:0000256" key="1">
    <source>
        <dbReference type="SAM" id="Phobius"/>
    </source>
</evidence>
<keyword evidence="4" id="KW-1185">Reference proteome</keyword>
<evidence type="ECO:0000313" key="3">
    <source>
        <dbReference type="EMBL" id="AMA76490.1"/>
    </source>
</evidence>
<name>A9YWG2_9PHYC</name>
<feature type="transmembrane region" description="Helical" evidence="1">
    <location>
        <begin position="31"/>
        <end position="50"/>
    </location>
</feature>